<evidence type="ECO:0000313" key="3">
    <source>
        <dbReference type="Proteomes" id="UP000749646"/>
    </source>
</evidence>
<proteinExistence type="predicted"/>
<comment type="caution">
    <text evidence="2">The sequence shown here is derived from an EMBL/GenBank/DDBJ whole genome shotgun (WGS) entry which is preliminary data.</text>
</comment>
<sequence>MAINQDNEPMQAFRSRLADEIVDIPVRMDPRTGNYIVLWSDIQDGFENAKSVRKGTSLVPFITNDNFEQIIPLRIAYHPGIVLEVVVGGSTQAEPTAIGRETGDHIHILSSPFPADFNSMTQDMTTLTTTDYNANSQLPVKYSDGMPEESQSAVHSFNQLYHSYFQAVMTGQEIQAANIIQSVNQHFDGLQAEMEKNKTLQEQLVQMQQEMLQMQKQTLERLAIIQGRVQALLTQTYELHEYPIPRLFIVLPKEKGLIDKMKNPITDQYRLYFLCECGMHTMAEHSKTPPLIHLAKHEGYDVDRPTEFFERYGSYILTLMNMIKFGIIAASVIVPSLASLKILDGLDTTKEHINYIRSNITPLVDNTIKALQDLKSINTTGTELTMDAEFDKLEALEGADLRQLESYLTVKDQGRVGNLYRIVTPEGHVKWHLREVVELNRGNYIEETGRIEIKIESSNLARQFYDEMVKARGIQELDITLYWDATMDDLRSLAKAVAKANVISLTIDGTHFKNPSFDVINRGRRFDPILQLASNTGVRSLQLKGFDDFFHRTSKPSMTLAQKFRVFSMKLEVFDEKTFQSFQNLLEDGPLLTTLDLNLDHQYSVVEAISSILGRLQKLESLKIESRGRSIAASVSQGKMKVTGLIIRRLVDFDFDQYKFIRKDHLCNLTRLAIKYTPDEDPLADVLLHCPRLSHVQIGCKSERVLAIINRVISTRERILQEERSSCLRTLEMMIVGLKSFDVLADCDDYTYIQSILSFAEDSNAFGMRTWIRLQNKMSSMDNDPVNDFIRQHGWSIVFFDENKTKNDTFAAILDDIPSTRAAQLESLRFNTINFTASGFIRLDKIIQRSPNFKGLGLNVHLSEQGSLEMAQSLLSQYGTQLFSLELYGYVEKWLPEIASSFPTRDSFPNMASLKLKSNPPSRCIPWIVAMISSPSQILVSSSSDRSLAKNVVDKRSTRSDSEVTGSWTKLRRFRLRFAKLQPEEWRQLIQAIDFSVLEDLGFYESNFSREQLKLLIDCIPNNIHEVPLKTLDLLYTRLRYDDLLFAELQRKALLVTIEKYVLRDIGNKILAFS</sequence>
<name>A0A9P6LTZ2_9FUNG</name>
<dbReference type="EMBL" id="JAAAHW010009395">
    <property type="protein sequence ID" value="KAF9941725.1"/>
    <property type="molecule type" value="Genomic_DNA"/>
</dbReference>
<evidence type="ECO:0000313" key="2">
    <source>
        <dbReference type="EMBL" id="KAF9941725.1"/>
    </source>
</evidence>
<feature type="coiled-coil region" evidence="1">
    <location>
        <begin position="190"/>
        <end position="217"/>
    </location>
</feature>
<evidence type="ECO:0000256" key="1">
    <source>
        <dbReference type="SAM" id="Coils"/>
    </source>
</evidence>
<keyword evidence="1" id="KW-0175">Coiled coil</keyword>
<dbReference type="Proteomes" id="UP000749646">
    <property type="component" value="Unassembled WGS sequence"/>
</dbReference>
<keyword evidence="3" id="KW-1185">Reference proteome</keyword>
<organism evidence="2 3">
    <name type="scientific">Modicella reniformis</name>
    <dbReference type="NCBI Taxonomy" id="1440133"/>
    <lineage>
        <taxon>Eukaryota</taxon>
        <taxon>Fungi</taxon>
        <taxon>Fungi incertae sedis</taxon>
        <taxon>Mucoromycota</taxon>
        <taxon>Mortierellomycotina</taxon>
        <taxon>Mortierellomycetes</taxon>
        <taxon>Mortierellales</taxon>
        <taxon>Mortierellaceae</taxon>
        <taxon>Modicella</taxon>
    </lineage>
</organism>
<dbReference type="PANTHER" id="PTHR47679">
    <property type="entry name" value="PROTEIN TORNADO 1"/>
    <property type="match status" value="1"/>
</dbReference>
<gene>
    <name evidence="2" type="ORF">BGZ65_001853</name>
</gene>
<reference evidence="2" key="1">
    <citation type="journal article" date="2020" name="Fungal Divers.">
        <title>Resolving the Mortierellaceae phylogeny through synthesis of multi-gene phylogenetics and phylogenomics.</title>
        <authorList>
            <person name="Vandepol N."/>
            <person name="Liber J."/>
            <person name="Desiro A."/>
            <person name="Na H."/>
            <person name="Kennedy M."/>
            <person name="Barry K."/>
            <person name="Grigoriev I.V."/>
            <person name="Miller A.N."/>
            <person name="O'Donnell K."/>
            <person name="Stajich J.E."/>
            <person name="Bonito G."/>
        </authorList>
    </citation>
    <scope>NUCLEOTIDE SEQUENCE</scope>
    <source>
        <strain evidence="2">MES-2147</strain>
    </source>
</reference>
<dbReference type="AlphaFoldDB" id="A0A9P6LTZ2"/>
<accession>A0A9P6LTZ2</accession>
<dbReference type="Gene3D" id="3.80.10.10">
    <property type="entry name" value="Ribonuclease Inhibitor"/>
    <property type="match status" value="2"/>
</dbReference>
<dbReference type="OrthoDB" id="2371100at2759"/>
<dbReference type="InterPro" id="IPR032675">
    <property type="entry name" value="LRR_dom_sf"/>
</dbReference>
<dbReference type="SUPFAM" id="SSF52047">
    <property type="entry name" value="RNI-like"/>
    <property type="match status" value="1"/>
</dbReference>
<dbReference type="PANTHER" id="PTHR47679:SF2">
    <property type="entry name" value="C-TERMINAL OF ROC (COR) DOMAIN-CONTAINING PROTEIN"/>
    <property type="match status" value="1"/>
</dbReference>
<protein>
    <submittedName>
        <fullName evidence="2">Uncharacterized protein</fullName>
    </submittedName>
</protein>